<dbReference type="FunFam" id="1.10.238.10:FF:000178">
    <property type="entry name" value="Calmodulin-2 A"/>
    <property type="match status" value="1"/>
</dbReference>
<accession>A0AAV5J1I4</accession>
<keyword evidence="3" id="KW-0106">Calcium</keyword>
<dbReference type="InterPro" id="IPR011992">
    <property type="entry name" value="EF-hand-dom_pair"/>
</dbReference>
<evidence type="ECO:0000313" key="7">
    <source>
        <dbReference type="Proteomes" id="UP001054252"/>
    </source>
</evidence>
<dbReference type="GO" id="GO:0005509">
    <property type="term" value="F:calcium ion binding"/>
    <property type="evidence" value="ECO:0007669"/>
    <property type="project" value="InterPro"/>
</dbReference>
<dbReference type="Gene3D" id="1.10.238.10">
    <property type="entry name" value="EF-hand"/>
    <property type="match status" value="2"/>
</dbReference>
<evidence type="ECO:0000313" key="6">
    <source>
        <dbReference type="EMBL" id="GKV04771.1"/>
    </source>
</evidence>
<protein>
    <recommendedName>
        <fullName evidence="5">EF-hand domain-containing protein</fullName>
    </recommendedName>
</protein>
<evidence type="ECO:0000256" key="2">
    <source>
        <dbReference type="ARBA" id="ARBA00022737"/>
    </source>
</evidence>
<feature type="domain" description="EF-hand" evidence="5">
    <location>
        <begin position="146"/>
        <end position="181"/>
    </location>
</feature>
<sequence length="181" mass="20209">MASASISKPPRWFNKSLKLSLPRRRSKRKSPTPSPVLSPKEAELQEVFRRFDSDGDGKISCSELTTYFVSIGESISCAEAQSVIGEFDDNGDGLLEFRDFIKMVEGGSDVDDDLRGAFEMFEAEKGCGCITPRGLQKMFNRLGEVRSDEECVAMIRVFDLDGNGVLDFHEFQQMMKGDRSA</sequence>
<evidence type="ECO:0000256" key="4">
    <source>
        <dbReference type="SAM" id="MobiDB-lite"/>
    </source>
</evidence>
<dbReference type="GO" id="GO:0043226">
    <property type="term" value="C:organelle"/>
    <property type="evidence" value="ECO:0007669"/>
    <property type="project" value="UniProtKB-ARBA"/>
</dbReference>
<feature type="domain" description="EF-hand" evidence="5">
    <location>
        <begin position="39"/>
        <end position="74"/>
    </location>
</feature>
<evidence type="ECO:0000256" key="1">
    <source>
        <dbReference type="ARBA" id="ARBA00022723"/>
    </source>
</evidence>
<dbReference type="PROSITE" id="PS00018">
    <property type="entry name" value="EF_HAND_1"/>
    <property type="match status" value="3"/>
</dbReference>
<keyword evidence="7" id="KW-1185">Reference proteome</keyword>
<dbReference type="AlphaFoldDB" id="A0AAV5J1I4"/>
<evidence type="ECO:0000259" key="5">
    <source>
        <dbReference type="PROSITE" id="PS50222"/>
    </source>
</evidence>
<dbReference type="PANTHER" id="PTHR10891">
    <property type="entry name" value="EF-HAND CALCIUM-BINDING DOMAIN CONTAINING PROTEIN"/>
    <property type="match status" value="1"/>
</dbReference>
<name>A0AAV5J1I4_9ROSI</name>
<keyword evidence="2" id="KW-0677">Repeat</keyword>
<feature type="domain" description="EF-hand" evidence="5">
    <location>
        <begin position="75"/>
        <end position="110"/>
    </location>
</feature>
<dbReference type="PROSITE" id="PS50222">
    <property type="entry name" value="EF_HAND_2"/>
    <property type="match status" value="3"/>
</dbReference>
<dbReference type="InterPro" id="IPR039647">
    <property type="entry name" value="EF_hand_pair_protein_CML-like"/>
</dbReference>
<dbReference type="EMBL" id="BPVZ01000022">
    <property type="protein sequence ID" value="GKV04771.1"/>
    <property type="molecule type" value="Genomic_DNA"/>
</dbReference>
<dbReference type="SUPFAM" id="SSF47473">
    <property type="entry name" value="EF-hand"/>
    <property type="match status" value="1"/>
</dbReference>
<dbReference type="CDD" id="cd00051">
    <property type="entry name" value="EFh"/>
    <property type="match status" value="2"/>
</dbReference>
<feature type="region of interest" description="Disordered" evidence="4">
    <location>
        <begin position="19"/>
        <end position="39"/>
    </location>
</feature>
<evidence type="ECO:0000256" key="3">
    <source>
        <dbReference type="ARBA" id="ARBA00022837"/>
    </source>
</evidence>
<dbReference type="InterPro" id="IPR018247">
    <property type="entry name" value="EF_Hand_1_Ca_BS"/>
</dbReference>
<dbReference type="SMART" id="SM00054">
    <property type="entry name" value="EFh"/>
    <property type="match status" value="3"/>
</dbReference>
<dbReference type="Pfam" id="PF13833">
    <property type="entry name" value="EF-hand_8"/>
    <property type="match status" value="1"/>
</dbReference>
<proteinExistence type="predicted"/>
<keyword evidence="1" id="KW-0479">Metal-binding</keyword>
<dbReference type="InterPro" id="IPR002048">
    <property type="entry name" value="EF_hand_dom"/>
</dbReference>
<feature type="compositionally biased region" description="Basic residues" evidence="4">
    <location>
        <begin position="21"/>
        <end position="30"/>
    </location>
</feature>
<reference evidence="6 7" key="1">
    <citation type="journal article" date="2021" name="Commun. Biol.">
        <title>The genome of Shorea leprosula (Dipterocarpaceae) highlights the ecological relevance of drought in aseasonal tropical rainforests.</title>
        <authorList>
            <person name="Ng K.K.S."/>
            <person name="Kobayashi M.J."/>
            <person name="Fawcett J.A."/>
            <person name="Hatakeyama M."/>
            <person name="Paape T."/>
            <person name="Ng C.H."/>
            <person name="Ang C.C."/>
            <person name="Tnah L.H."/>
            <person name="Lee C.T."/>
            <person name="Nishiyama T."/>
            <person name="Sese J."/>
            <person name="O'Brien M.J."/>
            <person name="Copetti D."/>
            <person name="Mohd Noor M.I."/>
            <person name="Ong R.C."/>
            <person name="Putra M."/>
            <person name="Sireger I.Z."/>
            <person name="Indrioko S."/>
            <person name="Kosugi Y."/>
            <person name="Izuno A."/>
            <person name="Isagi Y."/>
            <person name="Lee S.L."/>
            <person name="Shimizu K.K."/>
        </authorList>
    </citation>
    <scope>NUCLEOTIDE SEQUENCE [LARGE SCALE GENOMIC DNA]</scope>
    <source>
        <strain evidence="6">214</strain>
    </source>
</reference>
<gene>
    <name evidence="6" type="ORF">SLEP1_g16883</name>
</gene>
<dbReference type="Pfam" id="PF13499">
    <property type="entry name" value="EF-hand_7"/>
    <property type="match status" value="1"/>
</dbReference>
<comment type="caution">
    <text evidence="6">The sequence shown here is derived from an EMBL/GenBank/DDBJ whole genome shotgun (WGS) entry which is preliminary data.</text>
</comment>
<organism evidence="6 7">
    <name type="scientific">Rubroshorea leprosula</name>
    <dbReference type="NCBI Taxonomy" id="152421"/>
    <lineage>
        <taxon>Eukaryota</taxon>
        <taxon>Viridiplantae</taxon>
        <taxon>Streptophyta</taxon>
        <taxon>Embryophyta</taxon>
        <taxon>Tracheophyta</taxon>
        <taxon>Spermatophyta</taxon>
        <taxon>Magnoliopsida</taxon>
        <taxon>eudicotyledons</taxon>
        <taxon>Gunneridae</taxon>
        <taxon>Pentapetalae</taxon>
        <taxon>rosids</taxon>
        <taxon>malvids</taxon>
        <taxon>Malvales</taxon>
        <taxon>Dipterocarpaceae</taxon>
        <taxon>Rubroshorea</taxon>
    </lineage>
</organism>
<dbReference type="Proteomes" id="UP001054252">
    <property type="component" value="Unassembled WGS sequence"/>
</dbReference>